<dbReference type="Pfam" id="PF00887">
    <property type="entry name" value="ACBP"/>
    <property type="match status" value="1"/>
</dbReference>
<proteinExistence type="inferred from homology"/>
<feature type="region of interest" description="Disordered" evidence="14">
    <location>
        <begin position="410"/>
        <end position="430"/>
    </location>
</feature>
<dbReference type="FunFam" id="3.30.420.40:FF:000048">
    <property type="entry name" value="ARP5 actin-related protein 5 homolog"/>
    <property type="match status" value="1"/>
</dbReference>
<dbReference type="FunFam" id="3.30.420.40:FF:000058">
    <property type="entry name" value="Putative actin-related protein 5"/>
    <property type="match status" value="1"/>
</dbReference>
<feature type="compositionally biased region" description="Basic and acidic residues" evidence="14">
    <location>
        <begin position="1211"/>
        <end position="1228"/>
    </location>
</feature>
<dbReference type="PROSITE" id="PS51228">
    <property type="entry name" value="ACB_2"/>
    <property type="match status" value="1"/>
</dbReference>
<evidence type="ECO:0000256" key="3">
    <source>
        <dbReference type="ARBA" id="ARBA00006021"/>
    </source>
</evidence>
<feature type="region of interest" description="Disordered" evidence="14">
    <location>
        <begin position="1324"/>
        <end position="1349"/>
    </location>
</feature>
<feature type="compositionally biased region" description="Basic and acidic residues" evidence="14">
    <location>
        <begin position="1442"/>
        <end position="1452"/>
    </location>
</feature>
<dbReference type="SUPFAM" id="SSF53067">
    <property type="entry name" value="Actin-like ATPase domain"/>
    <property type="match status" value="2"/>
</dbReference>
<reference evidence="18" key="1">
    <citation type="submission" date="2013-03" db="EMBL/GenBank/DDBJ databases">
        <title>The Genome Sequence of Anopheles epiroticus epiroticus2.</title>
        <authorList>
            <consortium name="The Broad Institute Genomics Platform"/>
            <person name="Neafsey D.E."/>
            <person name="Howell P."/>
            <person name="Walker B."/>
            <person name="Young S.K."/>
            <person name="Zeng Q."/>
            <person name="Gargeya S."/>
            <person name="Fitzgerald M."/>
            <person name="Haas B."/>
            <person name="Abouelleil A."/>
            <person name="Allen A.W."/>
            <person name="Alvarado L."/>
            <person name="Arachchi H.M."/>
            <person name="Berlin A.M."/>
            <person name="Chapman S.B."/>
            <person name="Gainer-Dewar J."/>
            <person name="Goldberg J."/>
            <person name="Griggs A."/>
            <person name="Gujja S."/>
            <person name="Hansen M."/>
            <person name="Howarth C."/>
            <person name="Imamovic A."/>
            <person name="Ireland A."/>
            <person name="Larimer J."/>
            <person name="McCowan C."/>
            <person name="Murphy C."/>
            <person name="Pearson M."/>
            <person name="Poon T.W."/>
            <person name="Priest M."/>
            <person name="Roberts A."/>
            <person name="Saif S."/>
            <person name="Shea T."/>
            <person name="Sisk P."/>
            <person name="Sykes S."/>
            <person name="Wortman J."/>
            <person name="Nusbaum C."/>
            <person name="Birren B."/>
        </authorList>
    </citation>
    <scope>NUCLEOTIDE SEQUENCE [LARGE SCALE GENOMIC DNA]</scope>
    <source>
        <strain evidence="18">Epiroticus2</strain>
    </source>
</reference>
<dbReference type="VEuPathDB" id="VectorBase:AEPI008763"/>
<evidence type="ECO:0000256" key="10">
    <source>
        <dbReference type="ARBA" id="ARBA00023204"/>
    </source>
</evidence>
<keyword evidence="18" id="KW-1185">Reference proteome</keyword>
<feature type="compositionally biased region" description="Acidic residues" evidence="14">
    <location>
        <begin position="1268"/>
        <end position="1277"/>
    </location>
</feature>
<feature type="compositionally biased region" description="Polar residues" evidence="14">
    <location>
        <begin position="763"/>
        <end position="777"/>
    </location>
</feature>
<dbReference type="EnsemblMetazoa" id="AEPI008763-RA">
    <property type="protein sequence ID" value="AEPI008763-PA"/>
    <property type="gene ID" value="AEPI008763"/>
</dbReference>
<feature type="coiled-coil region" evidence="13">
    <location>
        <begin position="306"/>
        <end position="336"/>
    </location>
</feature>
<evidence type="ECO:0000256" key="9">
    <source>
        <dbReference type="ARBA" id="ARBA00023172"/>
    </source>
</evidence>
<dbReference type="InterPro" id="IPR004000">
    <property type="entry name" value="Actin"/>
</dbReference>
<feature type="region of interest" description="Disordered" evidence="14">
    <location>
        <begin position="1267"/>
        <end position="1296"/>
    </location>
</feature>
<evidence type="ECO:0000256" key="4">
    <source>
        <dbReference type="ARBA" id="ARBA00021612"/>
    </source>
</evidence>
<dbReference type="PROSITE" id="PS50174">
    <property type="entry name" value="G_PATCH"/>
    <property type="match status" value="1"/>
</dbReference>
<dbReference type="PROSITE" id="PS00880">
    <property type="entry name" value="ACB_1"/>
    <property type="match status" value="1"/>
</dbReference>
<dbReference type="PANTHER" id="PTHR11937">
    <property type="entry name" value="ACTIN"/>
    <property type="match status" value="1"/>
</dbReference>
<feature type="coiled-coil region" evidence="13">
    <location>
        <begin position="919"/>
        <end position="953"/>
    </location>
</feature>
<sequence length="1483" mass="168311">MEISPIEDLKITPDVVQAYPDPSVGREGIIVIDNGSFNCRVGWMLKEKPALIFRNMLAKPRKDRNKKDIEVATVPVTQIGNDIVNIEALRLQLRTQFDRNVVTHYNVQEQIFDYIFAKLGINSENSVPHKVMITECLFNPNYCRSLMSELLFECYDIPGLSYGVDSLFSYYSNQRGKNGLIIATGYHTTHVVPVMNGRIVVENVRRINIGGSHMIAFLHRCLQLKYTFHLNAITLSRSEVLLHKYGEFAYDYMEALENWSSLKYYEQNVKKIQLPYNQTTATPALTTEQKFEKKKEMSRRLVEMNAKRREERLAQDEELLAQLQQLEESAEDGEDIRDGLVEHSLKDVGELKRMIATVNSRIDKMRLKMNASSASSSQQLQSDSDKLLQPPPNMSVAEWVEETRRKRDAIVEKRQARRQRKQDLAKRRTAAAQERMRIISHLARKEKGSDDFGMRDEDWDVYKQISRDEDSDNENENERMLEYEIILKQYDATYEDPLLAMSGNAAELYQLHVGVERIRAPEILFQPSIIGSYEAGLAETIDFVLKLFPANQRACLVQNIFLTGGCANIRGLKSRLSREMTEMLPFEAKFEVEIARDPILDGWHGASKFCLTETFRQSLITRAMYEECGGEYMKEHVHGNVYFPTPKVSEDHMMGPYQPSNDMLLRFYSYYKQATKGKCCERKPAFWDVINRAKWDAWNRLGDMEKEVAMQKYVDELKKIVETMSYTDNVANFMEYNVSDLDNVSIQDLEMVAPEAIKKVRSRPNSPFASRETSPNRLSPATPSPPPMMSSQTAPMVNGHVHKPTAINGYAHGGQSGGYHAGQNQHHQTNGIVSSTMSNGASSGPSELSDDEYIDTYDDDFESATTTVFRPIEAVNHAHYYQNGLSSSYGAGMPQVNGGGSSFLYGSEGGAAFARTDVAAQITRTIERLNNSVQQINNRVSVIEQSVADLREQQQQQMTKMRDVSSGLRSSRPTWWPFVEISPGMLAFIILWPLVVNRITGEGLGKNSDGITAPLKAHFKSDNVGLGASAINDATNNWWERVYNDATSNIKVDSGDRKGTDGAISLRQIDEEAVEITTKSYSVNKLKRKERNQNGQKGSTYSGVFLKASTLLGDAGREVEVADHIRTEDIEFSAPKTLTDEELFAACGGRTAHKGARHGLRLNGKLARIEEQNNKLLQELESKSFEDVIKSNDWQIQQSNNGRKKSKKQKRNEQRWIEHGSGEADDGVKDMIHHADYVVAKNKKKKQIQQKTDQELANEMCSMFAQLPEEDGTEENVPEVQKSKSKRKSKSAVKKGVSLDDELDLLSEKIRKLDHNSVTIKKKDKKMKKALKSMKSSDGPTGDDDTAMLDPAAKYRKDYRPHLKRNNRLLKLLVPDEVQEEKAPLKPAPLLKSDSSEEEEEDVVQRVNEERNRYWTEMRAKVPKINIIEPTEEDCLALGQSLKERHRNEVKRVGNRSSSGKRKKSKRNKRQVAQLADSLSKKL</sequence>
<dbReference type="GO" id="GO:0006310">
    <property type="term" value="P:DNA recombination"/>
    <property type="evidence" value="ECO:0007669"/>
    <property type="project" value="UniProtKB-KW"/>
</dbReference>
<dbReference type="Gene3D" id="3.90.640.10">
    <property type="entry name" value="Actin, Chain A, domain 4"/>
    <property type="match status" value="2"/>
</dbReference>
<feature type="region of interest" description="Disordered" evidence="14">
    <location>
        <begin position="1196"/>
        <end position="1228"/>
    </location>
</feature>
<dbReference type="Pfam" id="PF01585">
    <property type="entry name" value="G-patch"/>
    <property type="match status" value="1"/>
</dbReference>
<feature type="region of interest" description="Disordered" evidence="14">
    <location>
        <begin position="1442"/>
        <end position="1483"/>
    </location>
</feature>
<keyword evidence="7 13" id="KW-0175">Coiled coil</keyword>
<keyword evidence="9" id="KW-0233">DNA recombination</keyword>
<dbReference type="Proteomes" id="UP000075885">
    <property type="component" value="Unassembled WGS sequence"/>
</dbReference>
<dbReference type="CDD" id="cd10211">
    <property type="entry name" value="ASKHA_NBD_Arp5"/>
    <property type="match status" value="1"/>
</dbReference>
<keyword evidence="10" id="KW-0234">DNA repair</keyword>
<dbReference type="InterPro" id="IPR014352">
    <property type="entry name" value="FERM/acyl-CoA-bd_prot_sf"/>
</dbReference>
<organism evidence="17 18">
    <name type="scientific">Anopheles epiroticus</name>
    <dbReference type="NCBI Taxonomy" id="199890"/>
    <lineage>
        <taxon>Eukaryota</taxon>
        <taxon>Metazoa</taxon>
        <taxon>Ecdysozoa</taxon>
        <taxon>Arthropoda</taxon>
        <taxon>Hexapoda</taxon>
        <taxon>Insecta</taxon>
        <taxon>Pterygota</taxon>
        <taxon>Neoptera</taxon>
        <taxon>Endopterygota</taxon>
        <taxon>Diptera</taxon>
        <taxon>Nematocera</taxon>
        <taxon>Culicoidea</taxon>
        <taxon>Culicidae</taxon>
        <taxon>Anophelinae</taxon>
        <taxon>Anopheles</taxon>
    </lineage>
</organism>
<keyword evidence="5" id="KW-0227">DNA damage</keyword>
<feature type="compositionally biased region" description="Basic residues" evidence="14">
    <location>
        <begin position="1283"/>
        <end position="1293"/>
    </location>
</feature>
<dbReference type="Gene3D" id="1.20.80.10">
    <property type="match status" value="1"/>
</dbReference>
<feature type="compositionally biased region" description="Low complexity" evidence="14">
    <location>
        <begin position="371"/>
        <end position="382"/>
    </location>
</feature>
<evidence type="ECO:0000259" key="16">
    <source>
        <dbReference type="PROSITE" id="PS51228"/>
    </source>
</evidence>
<evidence type="ECO:0000313" key="17">
    <source>
        <dbReference type="EnsemblMetazoa" id="AEPI008763-PA"/>
    </source>
</evidence>
<dbReference type="GO" id="GO:0000062">
    <property type="term" value="F:fatty-acyl-CoA binding"/>
    <property type="evidence" value="ECO:0007669"/>
    <property type="project" value="InterPro"/>
</dbReference>
<dbReference type="FunFam" id="3.30.420.40:FF:000237">
    <property type="entry name" value="Actin-related protein 5"/>
    <property type="match status" value="1"/>
</dbReference>
<dbReference type="GO" id="GO:0019219">
    <property type="term" value="P:regulation of nucleobase-containing compound metabolic process"/>
    <property type="evidence" value="ECO:0007669"/>
    <property type="project" value="UniProtKB-ARBA"/>
</dbReference>
<keyword evidence="8" id="KW-0804">Transcription</keyword>
<dbReference type="InterPro" id="IPR022408">
    <property type="entry name" value="Acyl-CoA-binding_prot_CS"/>
</dbReference>
<evidence type="ECO:0000256" key="8">
    <source>
        <dbReference type="ARBA" id="ARBA00023163"/>
    </source>
</evidence>
<dbReference type="GO" id="GO:0060255">
    <property type="term" value="P:regulation of macromolecule metabolic process"/>
    <property type="evidence" value="ECO:0007669"/>
    <property type="project" value="UniProtKB-ARBA"/>
</dbReference>
<feature type="domain" description="G-patch" evidence="15">
    <location>
        <begin position="1001"/>
        <end position="1031"/>
    </location>
</feature>
<dbReference type="InterPro" id="IPR043129">
    <property type="entry name" value="ATPase_NBD"/>
</dbReference>
<comment type="subunit">
    <text evidence="12">Component of the chromatin remodeling Ino80 complex.</text>
</comment>
<protein>
    <recommendedName>
        <fullName evidence="4">Actin-related protein 5</fullName>
    </recommendedName>
</protein>
<dbReference type="InterPro" id="IPR035984">
    <property type="entry name" value="Acyl-CoA-binding_sf"/>
</dbReference>
<reference evidence="17" key="2">
    <citation type="submission" date="2020-05" db="UniProtKB">
        <authorList>
            <consortium name="EnsemblMetazoa"/>
        </authorList>
    </citation>
    <scope>IDENTIFICATION</scope>
    <source>
        <strain evidence="17">Epiroticus2</strain>
    </source>
</reference>
<feature type="region of interest" description="Disordered" evidence="14">
    <location>
        <begin position="1376"/>
        <end position="1406"/>
    </location>
</feature>
<evidence type="ECO:0000259" key="15">
    <source>
        <dbReference type="PROSITE" id="PS50174"/>
    </source>
</evidence>
<accession>A0A182PP84</accession>
<evidence type="ECO:0000256" key="14">
    <source>
        <dbReference type="SAM" id="MobiDB-lite"/>
    </source>
</evidence>
<evidence type="ECO:0000256" key="6">
    <source>
        <dbReference type="ARBA" id="ARBA00023015"/>
    </source>
</evidence>
<dbReference type="SMART" id="SM00268">
    <property type="entry name" value="ACTIN"/>
    <property type="match status" value="1"/>
</dbReference>
<dbReference type="GO" id="GO:0006281">
    <property type="term" value="P:DNA repair"/>
    <property type="evidence" value="ECO:0007669"/>
    <property type="project" value="UniProtKB-KW"/>
</dbReference>
<dbReference type="FunFam" id="3.90.640.10:FF:000016">
    <property type="entry name" value="ARP5 actin-related protein 5 homolog"/>
    <property type="match status" value="1"/>
</dbReference>
<dbReference type="InterPro" id="IPR000467">
    <property type="entry name" value="G_patch_dom"/>
</dbReference>
<comment type="subcellular location">
    <subcellularLocation>
        <location evidence="2">Nucleus</location>
    </subcellularLocation>
</comment>
<keyword evidence="6" id="KW-0805">Transcription regulation</keyword>
<evidence type="ECO:0000256" key="1">
    <source>
        <dbReference type="ARBA" id="ARBA00003373"/>
    </source>
</evidence>
<evidence type="ECO:0000256" key="12">
    <source>
        <dbReference type="ARBA" id="ARBA00061816"/>
    </source>
</evidence>
<evidence type="ECO:0000256" key="5">
    <source>
        <dbReference type="ARBA" id="ARBA00022763"/>
    </source>
</evidence>
<feature type="compositionally biased region" description="Basic residues" evidence="14">
    <location>
        <begin position="1459"/>
        <end position="1470"/>
    </location>
</feature>
<evidence type="ECO:0000256" key="11">
    <source>
        <dbReference type="ARBA" id="ARBA00023242"/>
    </source>
</evidence>
<dbReference type="Gene3D" id="3.30.420.40">
    <property type="match status" value="4"/>
</dbReference>
<feature type="region of interest" description="Disordered" evidence="14">
    <location>
        <begin position="370"/>
        <end position="392"/>
    </location>
</feature>
<evidence type="ECO:0000256" key="7">
    <source>
        <dbReference type="ARBA" id="ARBA00023054"/>
    </source>
</evidence>
<dbReference type="Pfam" id="PF00022">
    <property type="entry name" value="Actin"/>
    <property type="match status" value="2"/>
</dbReference>
<evidence type="ECO:0000256" key="13">
    <source>
        <dbReference type="SAM" id="Coils"/>
    </source>
</evidence>
<dbReference type="SUPFAM" id="SSF47027">
    <property type="entry name" value="Acyl-CoA binding protein"/>
    <property type="match status" value="1"/>
</dbReference>
<feature type="domain" description="ACB" evidence="16">
    <location>
        <begin position="647"/>
        <end position="726"/>
    </location>
</feature>
<feature type="region of interest" description="Disordered" evidence="14">
    <location>
        <begin position="758"/>
        <end position="794"/>
    </location>
</feature>
<name>A0A182PP84_9DIPT</name>
<dbReference type="InterPro" id="IPR000582">
    <property type="entry name" value="Acyl-CoA-binding_protein"/>
</dbReference>
<evidence type="ECO:0000313" key="18">
    <source>
        <dbReference type="Proteomes" id="UP000075885"/>
    </source>
</evidence>
<dbReference type="GO" id="GO:0005634">
    <property type="term" value="C:nucleus"/>
    <property type="evidence" value="ECO:0007669"/>
    <property type="project" value="UniProtKB-SubCell"/>
</dbReference>
<comment type="function">
    <text evidence="1">Proposed core component of the chromatin remodeling INO80 complex which is involved in transcriptional regulation, DNA replication and probably DNA repair.</text>
</comment>
<keyword evidence="11" id="KW-0539">Nucleus</keyword>
<comment type="similarity">
    <text evidence="3">Belongs to the actin family. ARP5 subfamily.</text>
</comment>
<dbReference type="STRING" id="199890.A0A182PP84"/>
<dbReference type="GO" id="GO:0003676">
    <property type="term" value="F:nucleic acid binding"/>
    <property type="evidence" value="ECO:0007669"/>
    <property type="project" value="InterPro"/>
</dbReference>
<evidence type="ECO:0000256" key="2">
    <source>
        <dbReference type="ARBA" id="ARBA00004123"/>
    </source>
</evidence>